<feature type="transmembrane region" description="Helical" evidence="1">
    <location>
        <begin position="54"/>
        <end position="75"/>
    </location>
</feature>
<protein>
    <submittedName>
        <fullName evidence="2">Uncharacterized protein</fullName>
    </submittedName>
</protein>
<name>A0A0F8ZT50_9ZZZZ</name>
<keyword evidence="1" id="KW-1133">Transmembrane helix</keyword>
<dbReference type="EMBL" id="LAZR01061668">
    <property type="protein sequence ID" value="KKK63116.1"/>
    <property type="molecule type" value="Genomic_DNA"/>
</dbReference>
<sequence length="113" mass="12707">GLLVIFGIITEIILRVLNPATVQWKTYMLIDIPLYGSLVAMLEMRYRERLENIFLRMFTFATGFGLVMAVIFYGFQQRQTFAAIGLALIVLSVINAMSSYLRGSRASLLPLPG</sequence>
<proteinExistence type="predicted"/>
<gene>
    <name evidence="2" type="ORF">LCGC14_2997540</name>
</gene>
<feature type="non-terminal residue" evidence="2">
    <location>
        <position position="1"/>
    </location>
</feature>
<feature type="transmembrane region" description="Helical" evidence="1">
    <location>
        <begin position="81"/>
        <end position="101"/>
    </location>
</feature>
<evidence type="ECO:0000313" key="2">
    <source>
        <dbReference type="EMBL" id="KKK63116.1"/>
    </source>
</evidence>
<keyword evidence="1" id="KW-0472">Membrane</keyword>
<keyword evidence="1" id="KW-0812">Transmembrane</keyword>
<dbReference type="AlphaFoldDB" id="A0A0F8ZT50"/>
<organism evidence="2">
    <name type="scientific">marine sediment metagenome</name>
    <dbReference type="NCBI Taxonomy" id="412755"/>
    <lineage>
        <taxon>unclassified sequences</taxon>
        <taxon>metagenomes</taxon>
        <taxon>ecological metagenomes</taxon>
    </lineage>
</organism>
<accession>A0A0F8ZT50</accession>
<reference evidence="2" key="1">
    <citation type="journal article" date="2015" name="Nature">
        <title>Complex archaea that bridge the gap between prokaryotes and eukaryotes.</title>
        <authorList>
            <person name="Spang A."/>
            <person name="Saw J.H."/>
            <person name="Jorgensen S.L."/>
            <person name="Zaremba-Niedzwiedzka K."/>
            <person name="Martijn J."/>
            <person name="Lind A.E."/>
            <person name="van Eijk R."/>
            <person name="Schleper C."/>
            <person name="Guy L."/>
            <person name="Ettema T.J."/>
        </authorList>
    </citation>
    <scope>NUCLEOTIDE SEQUENCE</scope>
</reference>
<comment type="caution">
    <text evidence="2">The sequence shown here is derived from an EMBL/GenBank/DDBJ whole genome shotgun (WGS) entry which is preliminary data.</text>
</comment>
<evidence type="ECO:0000256" key="1">
    <source>
        <dbReference type="SAM" id="Phobius"/>
    </source>
</evidence>